<dbReference type="Gene3D" id="3.40.50.2000">
    <property type="entry name" value="Glycogen Phosphorylase B"/>
    <property type="match status" value="2"/>
</dbReference>
<dbReference type="Pfam" id="PF13692">
    <property type="entry name" value="Glyco_trans_1_4"/>
    <property type="match status" value="1"/>
</dbReference>
<proteinExistence type="predicted"/>
<name>A0ABU5DDA9_9BURK</name>
<evidence type="ECO:0000313" key="2">
    <source>
        <dbReference type="EMBL" id="MDY0744276.1"/>
    </source>
</evidence>
<comment type="caution">
    <text evidence="2">The sequence shown here is derived from an EMBL/GenBank/DDBJ whole genome shotgun (WGS) entry which is preliminary data.</text>
</comment>
<gene>
    <name evidence="2" type="ORF">SNE35_07150</name>
</gene>
<accession>A0ABU5DDA9</accession>
<feature type="domain" description="Glycosyltransferase subfamily 4-like N-terminal" evidence="1">
    <location>
        <begin position="16"/>
        <end position="199"/>
    </location>
</feature>
<dbReference type="PANTHER" id="PTHR12526">
    <property type="entry name" value="GLYCOSYLTRANSFERASE"/>
    <property type="match status" value="1"/>
</dbReference>
<dbReference type="InterPro" id="IPR028098">
    <property type="entry name" value="Glyco_trans_4-like_N"/>
</dbReference>
<keyword evidence="3" id="KW-1185">Reference proteome</keyword>
<dbReference type="SUPFAM" id="SSF53756">
    <property type="entry name" value="UDP-Glycosyltransferase/glycogen phosphorylase"/>
    <property type="match status" value="1"/>
</dbReference>
<reference evidence="2 3" key="1">
    <citation type="submission" date="2023-11" db="EMBL/GenBank/DDBJ databases">
        <title>Paucibacter sp. nov., isolated from fresh soil in Korea.</title>
        <authorList>
            <person name="Le N.T.T."/>
        </authorList>
    </citation>
    <scope>NUCLEOTIDE SEQUENCE [LARGE SCALE GENOMIC DNA]</scope>
    <source>
        <strain evidence="2 3">R3-3</strain>
    </source>
</reference>
<dbReference type="Proteomes" id="UP001285263">
    <property type="component" value="Unassembled WGS sequence"/>
</dbReference>
<protein>
    <submittedName>
        <fullName evidence="2">Glycosyltransferase family 4 protein</fullName>
    </submittedName>
</protein>
<sequence length="425" mass="45524">MRVLILSQHFWPETFRINEVAESLIAAGCEVTVLTGQPNYPEGRIFDGYRAAGLAVETHPSGYRIHRVPLCPRGAGGAKRLVANYLSFLTAASVLGPWSLRGRHFDVIFVYGTSPILQAIAGIVLKHVKRARLVTWVQDLWPQSLEVTGFVRSPQLLGAVASVVRWIYRRNDLLLVQSQAFEPPVRAMAGATPVEYHPNPGELAFSAPAGTGPAALTLPEGFNVVFAGNFGTVQALETVVEAAALLRDRADLSPGIRIVMVGSGSRGAWLEAEIARRGLDNLVLAGRFPPQAMPGLLDQAAAVLVSLNRGEILSQTVPSKVQAYLAAGRPIIASLDGEGARVVEAAGAGIAVTAEDAAALAEGILRLHAMTPQTRQALGDAGRRYYERHFAPEALAARLAARFQQLVVGSRGDWPFTDAQDKQSP</sequence>
<dbReference type="Pfam" id="PF13579">
    <property type="entry name" value="Glyco_trans_4_4"/>
    <property type="match status" value="1"/>
</dbReference>
<evidence type="ECO:0000259" key="1">
    <source>
        <dbReference type="Pfam" id="PF13579"/>
    </source>
</evidence>
<organism evidence="2 3">
    <name type="scientific">Roseateles agri</name>
    <dbReference type="NCBI Taxonomy" id="3098619"/>
    <lineage>
        <taxon>Bacteria</taxon>
        <taxon>Pseudomonadati</taxon>
        <taxon>Pseudomonadota</taxon>
        <taxon>Betaproteobacteria</taxon>
        <taxon>Burkholderiales</taxon>
        <taxon>Sphaerotilaceae</taxon>
        <taxon>Roseateles</taxon>
    </lineage>
</organism>
<dbReference type="RefSeq" id="WP_320422174.1">
    <property type="nucleotide sequence ID" value="NZ_JAXCLA010000002.1"/>
</dbReference>
<dbReference type="CDD" id="cd03794">
    <property type="entry name" value="GT4_WbuB-like"/>
    <property type="match status" value="1"/>
</dbReference>
<dbReference type="EMBL" id="JAXCLA010000002">
    <property type="protein sequence ID" value="MDY0744276.1"/>
    <property type="molecule type" value="Genomic_DNA"/>
</dbReference>
<evidence type="ECO:0000313" key="3">
    <source>
        <dbReference type="Proteomes" id="UP001285263"/>
    </source>
</evidence>
<dbReference type="PANTHER" id="PTHR12526:SF622">
    <property type="entry name" value="GLYCOSYLTRANSFERASE (GROUP I)"/>
    <property type="match status" value="1"/>
</dbReference>